<evidence type="ECO:0000256" key="1">
    <source>
        <dbReference type="SAM" id="MobiDB-lite"/>
    </source>
</evidence>
<evidence type="ECO:0000256" key="2">
    <source>
        <dbReference type="SAM" id="Phobius"/>
    </source>
</evidence>
<feature type="transmembrane region" description="Helical" evidence="2">
    <location>
        <begin position="55"/>
        <end position="78"/>
    </location>
</feature>
<dbReference type="EMBL" id="CAKOAT010390710">
    <property type="protein sequence ID" value="CAH8365064.1"/>
    <property type="molecule type" value="Genomic_DNA"/>
</dbReference>
<feature type="region of interest" description="Disordered" evidence="1">
    <location>
        <begin position="1"/>
        <end position="30"/>
    </location>
</feature>
<keyword evidence="4" id="KW-1185">Reference proteome</keyword>
<feature type="compositionally biased region" description="Basic and acidic residues" evidence="1">
    <location>
        <begin position="17"/>
        <end position="30"/>
    </location>
</feature>
<accession>A0ABC8KZ71</accession>
<keyword evidence="2" id="KW-0472">Membrane</keyword>
<comment type="caution">
    <text evidence="3">The sequence shown here is derived from an EMBL/GenBank/DDBJ whole genome shotgun (WGS) entry which is preliminary data.</text>
</comment>
<dbReference type="AlphaFoldDB" id="A0ABC8KZ71"/>
<evidence type="ECO:0000313" key="3">
    <source>
        <dbReference type="EMBL" id="CAH8365064.1"/>
    </source>
</evidence>
<name>A0ABC8KZ71_ERUVS</name>
<evidence type="ECO:0000313" key="4">
    <source>
        <dbReference type="Proteomes" id="UP001642260"/>
    </source>
</evidence>
<reference evidence="3 4" key="1">
    <citation type="submission" date="2022-03" db="EMBL/GenBank/DDBJ databases">
        <authorList>
            <person name="Macdonald S."/>
            <person name="Ahmed S."/>
            <person name="Newling K."/>
        </authorList>
    </citation>
    <scope>NUCLEOTIDE SEQUENCE [LARGE SCALE GENOMIC DNA]</scope>
</reference>
<gene>
    <name evidence="3" type="ORF">ERUC_LOCUS30295</name>
</gene>
<organism evidence="3 4">
    <name type="scientific">Eruca vesicaria subsp. sativa</name>
    <name type="common">Garden rocket</name>
    <name type="synonym">Eruca sativa</name>
    <dbReference type="NCBI Taxonomy" id="29727"/>
    <lineage>
        <taxon>Eukaryota</taxon>
        <taxon>Viridiplantae</taxon>
        <taxon>Streptophyta</taxon>
        <taxon>Embryophyta</taxon>
        <taxon>Tracheophyta</taxon>
        <taxon>Spermatophyta</taxon>
        <taxon>Magnoliopsida</taxon>
        <taxon>eudicotyledons</taxon>
        <taxon>Gunneridae</taxon>
        <taxon>Pentapetalae</taxon>
        <taxon>rosids</taxon>
        <taxon>malvids</taxon>
        <taxon>Brassicales</taxon>
        <taxon>Brassicaceae</taxon>
        <taxon>Brassiceae</taxon>
        <taxon>Eruca</taxon>
    </lineage>
</organism>
<protein>
    <submittedName>
        <fullName evidence="3">Uncharacterized protein</fullName>
    </submittedName>
</protein>
<sequence>MKLLGTPCGSTPTTSNWRDKMEASEQAQERMGRIGLECETEGYSGGSGSGSVSPAASLLGLFFLLFIIFGVAAAIWCACVQRQKAINAANINNFSGAQVAHGTDLNTVHKGDPGCKV</sequence>
<proteinExistence type="predicted"/>
<keyword evidence="2" id="KW-0812">Transmembrane</keyword>
<dbReference type="Proteomes" id="UP001642260">
    <property type="component" value="Unassembled WGS sequence"/>
</dbReference>
<keyword evidence="2" id="KW-1133">Transmembrane helix</keyword>